<comment type="subcellular location">
    <subcellularLocation>
        <location evidence="2">Cytoplasm</location>
        <location evidence="2">Cytosol</location>
    </subcellularLocation>
</comment>
<feature type="domain" description="Uroporphyrinogen decarboxylase (URO-D)" evidence="17">
    <location>
        <begin position="147"/>
        <end position="163"/>
    </location>
</feature>
<evidence type="ECO:0000256" key="13">
    <source>
        <dbReference type="ARBA" id="ARBA00048411"/>
    </source>
</evidence>
<keyword evidence="8" id="KW-0963">Cytoplasm</keyword>
<evidence type="ECO:0000256" key="1">
    <source>
        <dbReference type="ARBA" id="ARBA00002448"/>
    </source>
</evidence>
<dbReference type="EMBL" id="JARQZJ010000061">
    <property type="protein sequence ID" value="KAK9879241.1"/>
    <property type="molecule type" value="Genomic_DNA"/>
</dbReference>
<dbReference type="PROSITE" id="PS00907">
    <property type="entry name" value="UROD_2"/>
    <property type="match status" value="1"/>
</dbReference>
<dbReference type="Pfam" id="PF01208">
    <property type="entry name" value="URO-D"/>
    <property type="match status" value="1"/>
</dbReference>
<dbReference type="PANTHER" id="PTHR21091:SF169">
    <property type="entry name" value="UROPORPHYRINOGEN DECARBOXYLASE"/>
    <property type="match status" value="1"/>
</dbReference>
<dbReference type="SUPFAM" id="SSF51726">
    <property type="entry name" value="UROD/MetE-like"/>
    <property type="match status" value="1"/>
</dbReference>
<keyword evidence="12 14" id="KW-0627">Porphyrin biosynthesis</keyword>
<evidence type="ECO:0000313" key="19">
    <source>
        <dbReference type="Proteomes" id="UP001431783"/>
    </source>
</evidence>
<dbReference type="GO" id="GO:0004853">
    <property type="term" value="F:uroporphyrinogen decarboxylase activity"/>
    <property type="evidence" value="ECO:0007669"/>
    <property type="project" value="UniProtKB-EC"/>
</dbReference>
<comment type="caution">
    <text evidence="18">The sequence shown here is derived from an EMBL/GenBank/DDBJ whole genome shotgun (WGS) entry which is preliminary data.</text>
</comment>
<evidence type="ECO:0000256" key="8">
    <source>
        <dbReference type="ARBA" id="ARBA00022490"/>
    </source>
</evidence>
<evidence type="ECO:0000256" key="9">
    <source>
        <dbReference type="ARBA" id="ARBA00022793"/>
    </source>
</evidence>
<dbReference type="Proteomes" id="UP001431783">
    <property type="component" value="Unassembled WGS sequence"/>
</dbReference>
<comment type="catalytic activity">
    <reaction evidence="13">
        <text>uroporphyrinogen III + 4 H(+) = coproporphyrinogen III + 4 CO2</text>
        <dbReference type="Rhea" id="RHEA:19865"/>
        <dbReference type="ChEBI" id="CHEBI:15378"/>
        <dbReference type="ChEBI" id="CHEBI:16526"/>
        <dbReference type="ChEBI" id="CHEBI:57308"/>
        <dbReference type="ChEBI" id="CHEBI:57309"/>
        <dbReference type="EC" id="4.1.1.37"/>
    </reaction>
    <physiologicalReaction direction="left-to-right" evidence="13">
        <dbReference type="Rhea" id="RHEA:19866"/>
    </physiologicalReaction>
</comment>
<comment type="similarity">
    <text evidence="4 15">Belongs to the uroporphyrinogen decarboxylase family.</text>
</comment>
<dbReference type="PANTHER" id="PTHR21091">
    <property type="entry name" value="METHYLTETRAHYDROFOLATE:HOMOCYSTEINE METHYLTRANSFERASE RELATED"/>
    <property type="match status" value="1"/>
</dbReference>
<dbReference type="InterPro" id="IPR000257">
    <property type="entry name" value="Uroporphyrinogen_deCOase"/>
</dbReference>
<dbReference type="GO" id="GO:0005829">
    <property type="term" value="C:cytosol"/>
    <property type="evidence" value="ECO:0007669"/>
    <property type="project" value="UniProtKB-SubCell"/>
</dbReference>
<evidence type="ECO:0000256" key="3">
    <source>
        <dbReference type="ARBA" id="ARBA00004804"/>
    </source>
</evidence>
<dbReference type="CDD" id="cd00717">
    <property type="entry name" value="URO-D"/>
    <property type="match status" value="1"/>
</dbReference>
<dbReference type="HAMAP" id="MF_00218">
    <property type="entry name" value="URO_D"/>
    <property type="match status" value="1"/>
</dbReference>
<keyword evidence="10" id="KW-0350">Heme biosynthesis</keyword>
<protein>
    <recommendedName>
        <fullName evidence="7 14">Uroporphyrinogen decarboxylase</fullName>
        <ecNumber evidence="6 14">4.1.1.37</ecNumber>
    </recommendedName>
</protein>
<dbReference type="PROSITE" id="PS00906">
    <property type="entry name" value="UROD_1"/>
    <property type="match status" value="1"/>
</dbReference>
<evidence type="ECO:0000256" key="6">
    <source>
        <dbReference type="ARBA" id="ARBA00012288"/>
    </source>
</evidence>
<evidence type="ECO:0000256" key="5">
    <source>
        <dbReference type="ARBA" id="ARBA00011738"/>
    </source>
</evidence>
<dbReference type="Gene3D" id="3.20.20.210">
    <property type="match status" value="1"/>
</dbReference>
<evidence type="ECO:0000256" key="14">
    <source>
        <dbReference type="RuleBase" id="RU000554"/>
    </source>
</evidence>
<comment type="pathway">
    <text evidence="3 14">Porphyrin-containing compound metabolism; protoporphyrin-IX biosynthesis; coproporphyrinogen-III from 5-aminolevulinate: step 4/4.</text>
</comment>
<reference evidence="18 19" key="1">
    <citation type="submission" date="2023-03" db="EMBL/GenBank/DDBJ databases">
        <title>Genome insight into feeding habits of ladybird beetles.</title>
        <authorList>
            <person name="Li H.-S."/>
            <person name="Huang Y.-H."/>
            <person name="Pang H."/>
        </authorList>
    </citation>
    <scope>NUCLEOTIDE SEQUENCE [LARGE SCALE GENOMIC DNA]</scope>
    <source>
        <strain evidence="18">SYSU_2023b</strain>
        <tissue evidence="18">Whole body</tissue>
    </source>
</reference>
<sequence>MMASKLEFPKLQNDRIFKVIRGEKPDSLPVWIMRQAGRHLPEFRDFRKQHSFFEICQTPKLACEVTLMPIKRYDLDAAIIFSDILVIPQALGVTVEMKPEVGPVIPKPLTLDTIQDLNPVGAADRLKYVGEAITLTRHELRGKVPLFGFSGAPWTLFGYMVEGGGSKTMSKAKKWLYSNPEESKKVLDILMNVVIDYLVMQVESGAQILQLFESSAEYLNRNLFSKFVLPYLGKINDEVKRKIKEKNLEPVPIVLFAKGAHFSLEDQAELGYDVLGIDWTIQPKVARSLTKNKVLQGNLDPCALYASKEEIEILVEDMVKGFGTSNYIVNLGHGIYPDPEIDHVKAFIDAVHNIKV</sequence>
<comment type="subunit">
    <text evidence="5">Homodimer.</text>
</comment>
<keyword evidence="19" id="KW-1185">Reference proteome</keyword>
<evidence type="ECO:0000313" key="18">
    <source>
        <dbReference type="EMBL" id="KAK9879241.1"/>
    </source>
</evidence>
<name>A0AAW1UHQ2_9CUCU</name>
<evidence type="ECO:0000259" key="16">
    <source>
        <dbReference type="PROSITE" id="PS00906"/>
    </source>
</evidence>
<organism evidence="18 19">
    <name type="scientific">Henosepilachna vigintioctopunctata</name>
    <dbReference type="NCBI Taxonomy" id="420089"/>
    <lineage>
        <taxon>Eukaryota</taxon>
        <taxon>Metazoa</taxon>
        <taxon>Ecdysozoa</taxon>
        <taxon>Arthropoda</taxon>
        <taxon>Hexapoda</taxon>
        <taxon>Insecta</taxon>
        <taxon>Pterygota</taxon>
        <taxon>Neoptera</taxon>
        <taxon>Endopterygota</taxon>
        <taxon>Coleoptera</taxon>
        <taxon>Polyphaga</taxon>
        <taxon>Cucujiformia</taxon>
        <taxon>Coccinelloidea</taxon>
        <taxon>Coccinellidae</taxon>
        <taxon>Epilachninae</taxon>
        <taxon>Epilachnini</taxon>
        <taxon>Henosepilachna</taxon>
    </lineage>
</organism>
<accession>A0AAW1UHQ2</accession>
<gene>
    <name evidence="18" type="ORF">WA026_004090</name>
</gene>
<evidence type="ECO:0000256" key="4">
    <source>
        <dbReference type="ARBA" id="ARBA00009935"/>
    </source>
</evidence>
<evidence type="ECO:0000256" key="7">
    <source>
        <dbReference type="ARBA" id="ARBA00014308"/>
    </source>
</evidence>
<dbReference type="FunFam" id="3.20.20.210:FF:000001">
    <property type="entry name" value="Uroporphyrinogen decarboxylase"/>
    <property type="match status" value="1"/>
</dbReference>
<evidence type="ECO:0000256" key="11">
    <source>
        <dbReference type="ARBA" id="ARBA00023239"/>
    </source>
</evidence>
<dbReference type="InterPro" id="IPR006361">
    <property type="entry name" value="Uroporphyrinogen_deCO2ase_HemE"/>
</dbReference>
<evidence type="ECO:0000256" key="12">
    <source>
        <dbReference type="ARBA" id="ARBA00023244"/>
    </source>
</evidence>
<feature type="domain" description="Uroporphyrinogen decarboxylase (URO-D)" evidence="16">
    <location>
        <begin position="29"/>
        <end position="38"/>
    </location>
</feature>
<dbReference type="AlphaFoldDB" id="A0AAW1UHQ2"/>
<evidence type="ECO:0000256" key="10">
    <source>
        <dbReference type="ARBA" id="ARBA00023133"/>
    </source>
</evidence>
<dbReference type="InterPro" id="IPR038071">
    <property type="entry name" value="UROD/MetE-like_sf"/>
</dbReference>
<dbReference type="GO" id="GO:0006783">
    <property type="term" value="P:heme biosynthetic process"/>
    <property type="evidence" value="ECO:0007669"/>
    <property type="project" value="UniProtKB-KW"/>
</dbReference>
<dbReference type="NCBIfam" id="TIGR01464">
    <property type="entry name" value="hemE"/>
    <property type="match status" value="1"/>
</dbReference>
<dbReference type="EC" id="4.1.1.37" evidence="6 14"/>
<keyword evidence="9 14" id="KW-0210">Decarboxylase</keyword>
<evidence type="ECO:0000256" key="15">
    <source>
        <dbReference type="RuleBase" id="RU004169"/>
    </source>
</evidence>
<comment type="function">
    <text evidence="1">Catalyzes the decarboxylation of four acetate groups of uroporphyrinogen-III to yield coproporphyrinogen-III.</text>
</comment>
<evidence type="ECO:0000256" key="2">
    <source>
        <dbReference type="ARBA" id="ARBA00004514"/>
    </source>
</evidence>
<keyword evidence="11 14" id="KW-0456">Lyase</keyword>
<evidence type="ECO:0000259" key="17">
    <source>
        <dbReference type="PROSITE" id="PS00907"/>
    </source>
</evidence>
<proteinExistence type="inferred from homology"/>